<dbReference type="EMBL" id="FOJG01000002">
    <property type="protein sequence ID" value="SEW53415.1"/>
    <property type="molecule type" value="Genomic_DNA"/>
</dbReference>
<dbReference type="GO" id="GO:0004180">
    <property type="term" value="F:carboxypeptidase activity"/>
    <property type="evidence" value="ECO:0007669"/>
    <property type="project" value="UniProtKB-KW"/>
</dbReference>
<dbReference type="Proteomes" id="UP000199310">
    <property type="component" value="Unassembled WGS sequence"/>
</dbReference>
<evidence type="ECO:0000256" key="1">
    <source>
        <dbReference type="SAM" id="SignalP"/>
    </source>
</evidence>
<organism evidence="3 4">
    <name type="scientific">Chitinophaga arvensicola</name>
    <dbReference type="NCBI Taxonomy" id="29529"/>
    <lineage>
        <taxon>Bacteria</taxon>
        <taxon>Pseudomonadati</taxon>
        <taxon>Bacteroidota</taxon>
        <taxon>Chitinophagia</taxon>
        <taxon>Chitinophagales</taxon>
        <taxon>Chitinophagaceae</taxon>
        <taxon>Chitinophaga</taxon>
    </lineage>
</organism>
<keyword evidence="3" id="KW-0378">Hydrolase</keyword>
<dbReference type="SUPFAM" id="SSF56935">
    <property type="entry name" value="Porins"/>
    <property type="match status" value="1"/>
</dbReference>
<evidence type="ECO:0000313" key="4">
    <source>
        <dbReference type="Proteomes" id="UP000199310"/>
    </source>
</evidence>
<accession>A0A1I0SAI3</accession>
<dbReference type="Pfam" id="PF14905">
    <property type="entry name" value="OMP_b-brl_3"/>
    <property type="match status" value="2"/>
</dbReference>
<dbReference type="InterPro" id="IPR041700">
    <property type="entry name" value="OMP_b-brl_3"/>
</dbReference>
<dbReference type="AlphaFoldDB" id="A0A1I0SAI3"/>
<feature type="domain" description="Outer membrane protein beta-barrel" evidence="2">
    <location>
        <begin position="456"/>
        <end position="755"/>
    </location>
</feature>
<feature type="chain" id="PRO_5011554689" evidence="1">
    <location>
        <begin position="20"/>
        <end position="924"/>
    </location>
</feature>
<feature type="domain" description="Outer membrane protein beta-barrel" evidence="2">
    <location>
        <begin position="766"/>
        <end position="901"/>
    </location>
</feature>
<keyword evidence="4" id="KW-1185">Reference proteome</keyword>
<dbReference type="SUPFAM" id="SSF49464">
    <property type="entry name" value="Carboxypeptidase regulatory domain-like"/>
    <property type="match status" value="1"/>
</dbReference>
<sequence length="924" mass="104322">MKKLSGLIIFLIVTHCCFAQQATVKGNVSDTLNRVQLSNAVVALLYAKDSILYKFTRSDEKGHFEIRNAAQGKYLLLISYPSFADYVEPLTLSDTTVVKLDKVMLTQKSRLLQEVVVQQKVAAIKMKGDTTEFNAGSYQTAANASVEELLKKLPGIQVNSKGQITAQGETVKKVLVDGEEFFGDDPTLVTKNLRADMVDKVQLYDKKSDQSAFTGIDDGEKSKTINIKLKEDKKHGYFGKVALGAGDQGFHDSQAMLNIFKGKKKFAAFGIMSNTGKVGLDWGDREKFGSGNGEMSVNDDGDMEFYYRGDDMDSWDGRFQGNGYPLVQTGGLHYTNKWDRDRQSMNANYKLMKLYVDGNSESLSQNILPDTIYYNHSKESFKNSIFRNRVNGNYERQFDSTSSIKLEIDGGLDHKISSALNSSGMEKNDMIINRGERKTSNVTDVGSMNANLLWRKKFKKRGRTLSLNLAENYSRTNGEGMLDAFTEYYKLNKVDSVQHTDQRKTTNNENISINTNLAYTEPLSKSSSLLFNYGVSVDNSHSNRNSYNQGAGGKYTAMDSLYSNDFAFNILTHKGGIRYGYTKDKIRFNIGGNVGFTDFNQKDMYRHTEVTRSFVNWYPRAMFRYNFSQQRRLSFDYNGSTRQPGIDDLQPIRVNDDPLNIQIGNPLLKPSFNNSFSLNFSDYKVMTSRSIWGYISYESTVNSISEKSYVDTSGKRTTQAVNVNGSRSAHFRTYLSWKVVPLDMRIGGSLNGGLNRNVNYVNGLLNITNASDAGASLRLNKDKDKKYEMYFEGEANYNTSVSSVDKSLRTQYWTYNFSPGANFYLPLKLELHADLNYSIRQKTPVFTTNNNVAILNAYVAKKFGKKELLQLNFSMNDILNQSIGFDRSIQSNTIYQRTYSKIGRYGLLSFIWNFNKLGAGSPKE</sequence>
<gene>
    <name evidence="3" type="ORF">SAMN04488122_5450</name>
</gene>
<dbReference type="InterPro" id="IPR008969">
    <property type="entry name" value="CarboxyPept-like_regulatory"/>
</dbReference>
<dbReference type="STRING" id="29529.SAMN04488122_5450"/>
<keyword evidence="3" id="KW-0645">Protease</keyword>
<evidence type="ECO:0000313" key="3">
    <source>
        <dbReference type="EMBL" id="SEW53415.1"/>
    </source>
</evidence>
<dbReference type="OrthoDB" id="606930at2"/>
<name>A0A1I0SAI3_9BACT</name>
<dbReference type="RefSeq" id="WP_089900518.1">
    <property type="nucleotide sequence ID" value="NZ_FOJG01000002.1"/>
</dbReference>
<protein>
    <submittedName>
        <fullName evidence="3">Carboxypeptidase regulatory-like domain-containing protein</fullName>
    </submittedName>
</protein>
<keyword evidence="3" id="KW-0121">Carboxypeptidase</keyword>
<evidence type="ECO:0000259" key="2">
    <source>
        <dbReference type="Pfam" id="PF14905"/>
    </source>
</evidence>
<proteinExistence type="predicted"/>
<reference evidence="4" key="1">
    <citation type="submission" date="2016-10" db="EMBL/GenBank/DDBJ databases">
        <authorList>
            <person name="Varghese N."/>
            <person name="Submissions S."/>
        </authorList>
    </citation>
    <scope>NUCLEOTIDE SEQUENCE [LARGE SCALE GENOMIC DNA]</scope>
    <source>
        <strain evidence="4">DSM 3695</strain>
    </source>
</reference>
<keyword evidence="1" id="KW-0732">Signal</keyword>
<feature type="signal peptide" evidence="1">
    <location>
        <begin position="1"/>
        <end position="19"/>
    </location>
</feature>